<sequence length="141" mass="16024">MGAEESALEAGAVHGDPLLPPGTTGMCQPLPGAARDQGPNSDHLTHKSKPIDKNEVMKACNHLEVFRVRDGKWYKHKLEQLAFQHEINRGHEKKLDIEIQGFGSVFTYANWLQKLFELIQYKLNQCFCLQLKSRCYGMVQE</sequence>
<dbReference type="AlphaFoldDB" id="M7B953"/>
<keyword evidence="3" id="KW-1185">Reference proteome</keyword>
<reference evidence="3" key="1">
    <citation type="journal article" date="2013" name="Nat. Genet.">
        <title>The draft genomes of soft-shell turtle and green sea turtle yield insights into the development and evolution of the turtle-specific body plan.</title>
        <authorList>
            <person name="Wang Z."/>
            <person name="Pascual-Anaya J."/>
            <person name="Zadissa A."/>
            <person name="Li W."/>
            <person name="Niimura Y."/>
            <person name="Huang Z."/>
            <person name="Li C."/>
            <person name="White S."/>
            <person name="Xiong Z."/>
            <person name="Fang D."/>
            <person name="Wang B."/>
            <person name="Ming Y."/>
            <person name="Chen Y."/>
            <person name="Zheng Y."/>
            <person name="Kuraku S."/>
            <person name="Pignatelli M."/>
            <person name="Herrero J."/>
            <person name="Beal K."/>
            <person name="Nozawa M."/>
            <person name="Li Q."/>
            <person name="Wang J."/>
            <person name="Zhang H."/>
            <person name="Yu L."/>
            <person name="Shigenobu S."/>
            <person name="Wang J."/>
            <person name="Liu J."/>
            <person name="Flicek P."/>
            <person name="Searle S."/>
            <person name="Wang J."/>
            <person name="Kuratani S."/>
            <person name="Yin Y."/>
            <person name="Aken B."/>
            <person name="Zhang G."/>
            <person name="Irie N."/>
        </authorList>
    </citation>
    <scope>NUCLEOTIDE SEQUENCE [LARGE SCALE GENOMIC DNA]</scope>
</reference>
<feature type="region of interest" description="Disordered" evidence="1">
    <location>
        <begin position="1"/>
        <end position="49"/>
    </location>
</feature>
<gene>
    <name evidence="2" type="ORF">UY3_10786</name>
</gene>
<name>M7B953_CHEMY</name>
<accession>M7B953</accession>
<evidence type="ECO:0000313" key="3">
    <source>
        <dbReference type="Proteomes" id="UP000031443"/>
    </source>
</evidence>
<organism evidence="2 3">
    <name type="scientific">Chelonia mydas</name>
    <name type="common">Green sea-turtle</name>
    <name type="synonym">Chelonia agassizi</name>
    <dbReference type="NCBI Taxonomy" id="8469"/>
    <lineage>
        <taxon>Eukaryota</taxon>
        <taxon>Metazoa</taxon>
        <taxon>Chordata</taxon>
        <taxon>Craniata</taxon>
        <taxon>Vertebrata</taxon>
        <taxon>Euteleostomi</taxon>
        <taxon>Archelosauria</taxon>
        <taxon>Testudinata</taxon>
        <taxon>Testudines</taxon>
        <taxon>Cryptodira</taxon>
        <taxon>Durocryptodira</taxon>
        <taxon>Americhelydia</taxon>
        <taxon>Chelonioidea</taxon>
        <taxon>Cheloniidae</taxon>
        <taxon>Chelonia</taxon>
    </lineage>
</organism>
<evidence type="ECO:0000256" key="1">
    <source>
        <dbReference type="SAM" id="MobiDB-lite"/>
    </source>
</evidence>
<evidence type="ECO:0000313" key="2">
    <source>
        <dbReference type="EMBL" id="EMP32080.1"/>
    </source>
</evidence>
<dbReference type="EMBL" id="KB542352">
    <property type="protein sequence ID" value="EMP32080.1"/>
    <property type="molecule type" value="Genomic_DNA"/>
</dbReference>
<protein>
    <submittedName>
        <fullName evidence="2">Uncharacterized protein</fullName>
    </submittedName>
</protein>
<dbReference type="Proteomes" id="UP000031443">
    <property type="component" value="Unassembled WGS sequence"/>
</dbReference>
<proteinExistence type="predicted"/>